<protein>
    <submittedName>
        <fullName evidence="1">Uncharacterized protein</fullName>
    </submittedName>
</protein>
<keyword evidence="2" id="KW-1185">Reference proteome</keyword>
<evidence type="ECO:0000313" key="2">
    <source>
        <dbReference type="Proteomes" id="UP001519344"/>
    </source>
</evidence>
<reference evidence="1 2" key="1">
    <citation type="submission" date="2021-03" db="EMBL/GenBank/DDBJ databases">
        <title>Genomic Encyclopedia of Type Strains, Phase IV (KMG-IV): sequencing the most valuable type-strain genomes for metagenomic binning, comparative biology and taxonomic classification.</title>
        <authorList>
            <person name="Goeker M."/>
        </authorList>
    </citation>
    <scope>NUCLEOTIDE SEQUENCE [LARGE SCALE GENOMIC DNA]</scope>
    <source>
        <strain evidence="1 2">DSM 24950</strain>
    </source>
</reference>
<name>A0ABS4HWD0_9BACL</name>
<accession>A0ABS4HWD0</accession>
<proteinExistence type="predicted"/>
<evidence type="ECO:0000313" key="1">
    <source>
        <dbReference type="EMBL" id="MBP1962259.1"/>
    </source>
</evidence>
<gene>
    <name evidence="1" type="ORF">J2Z65_001458</name>
</gene>
<comment type="caution">
    <text evidence="1">The sequence shown here is derived from an EMBL/GenBank/DDBJ whole genome shotgun (WGS) entry which is preliminary data.</text>
</comment>
<dbReference type="Proteomes" id="UP001519344">
    <property type="component" value="Unassembled WGS sequence"/>
</dbReference>
<organism evidence="1 2">
    <name type="scientific">Paenibacillus aceris</name>
    <dbReference type="NCBI Taxonomy" id="869555"/>
    <lineage>
        <taxon>Bacteria</taxon>
        <taxon>Bacillati</taxon>
        <taxon>Bacillota</taxon>
        <taxon>Bacilli</taxon>
        <taxon>Bacillales</taxon>
        <taxon>Paenibacillaceae</taxon>
        <taxon>Paenibacillus</taxon>
    </lineage>
</organism>
<sequence length="36" mass="4117">MNEEGLSAAMEMAKGWPFLLITGNIMKFVENIRKFV</sequence>
<dbReference type="EMBL" id="JAGGKV010000003">
    <property type="protein sequence ID" value="MBP1962259.1"/>
    <property type="molecule type" value="Genomic_DNA"/>
</dbReference>